<dbReference type="PIRSF" id="PIRSF006577">
    <property type="entry name" value="UCP006577"/>
    <property type="match status" value="1"/>
</dbReference>
<dbReference type="EMBL" id="CP003167">
    <property type="protein sequence ID" value="AGB03472.1"/>
    <property type="molecule type" value="Genomic_DNA"/>
</dbReference>
<dbReference type="STRING" id="593750.Metfor_2477"/>
<name>L0HFF4_METFS</name>
<dbReference type="KEGG" id="mfo:Metfor_2477"/>
<organism evidence="1 2">
    <name type="scientific">Methanoregula formicica (strain DSM 22288 / NBRC 105244 / SMSP)</name>
    <dbReference type="NCBI Taxonomy" id="593750"/>
    <lineage>
        <taxon>Archaea</taxon>
        <taxon>Methanobacteriati</taxon>
        <taxon>Methanobacteriota</taxon>
        <taxon>Stenosarchaea group</taxon>
        <taxon>Methanomicrobia</taxon>
        <taxon>Methanomicrobiales</taxon>
        <taxon>Methanoregulaceae</taxon>
        <taxon>Methanoregula</taxon>
    </lineage>
</organism>
<dbReference type="InParanoid" id="L0HFF4"/>
<reference evidence="2" key="1">
    <citation type="submission" date="2011-12" db="EMBL/GenBank/DDBJ databases">
        <title>Complete sequence of Methanoregula formicicum SMSP.</title>
        <authorList>
            <person name="Lucas S."/>
            <person name="Han J."/>
            <person name="Lapidus A."/>
            <person name="Cheng J.-F."/>
            <person name="Goodwin L."/>
            <person name="Pitluck S."/>
            <person name="Peters L."/>
            <person name="Ovchinnikova G."/>
            <person name="Teshima H."/>
            <person name="Detter J.C."/>
            <person name="Han C."/>
            <person name="Tapia R."/>
            <person name="Land M."/>
            <person name="Hauser L."/>
            <person name="Kyrpides N."/>
            <person name="Ivanova N."/>
            <person name="Pagani I."/>
            <person name="Imachi H."/>
            <person name="Tamaki H."/>
            <person name="Sekiguchi Y."/>
            <person name="Kamagata Y."/>
            <person name="Cadillo-Quiroz H."/>
            <person name="Zinder S."/>
            <person name="Liu W.-T."/>
            <person name="Woyke T."/>
        </authorList>
    </citation>
    <scope>NUCLEOTIDE SEQUENCE [LARGE SCALE GENOMIC DNA]</scope>
    <source>
        <strain evidence="2">DSM 22288 / NBRC 105244 / SMSP</strain>
    </source>
</reference>
<sequence>MGCIENLPYEMILPLGASFKECREYVEKNYSEFWYVDPGYRIFDEYLIGLPPIALGIDGNRIIFPYTKPCHGTYLLAVEDADETTRVRKTARKKK</sequence>
<dbReference type="InterPro" id="IPR012031">
    <property type="entry name" value="MTH0776-like"/>
</dbReference>
<dbReference type="HOGENOM" id="CLU_159086_1_0_2"/>
<protein>
    <recommendedName>
        <fullName evidence="3">DUF1894 domain-containing protein</fullName>
    </recommendedName>
</protein>
<gene>
    <name evidence="1" type="ordered locus">Metfor_2477</name>
</gene>
<dbReference type="Proteomes" id="UP000010824">
    <property type="component" value="Chromosome"/>
</dbReference>
<reference evidence="1 2" key="2">
    <citation type="journal article" date="2014" name="Genome Announc.">
        <title>Complete Genome Sequence of Methanoregula formicica SMSPT, a Mesophilic Hydrogenotrophic Methanogen Isolated from a Methanogenic Upflow Anaerobic Sludge Blanket Reactor.</title>
        <authorList>
            <person name="Yamamoto K."/>
            <person name="Tamaki H."/>
            <person name="Cadillo-Quiroz H."/>
            <person name="Imachi H."/>
            <person name="Kyrpides N."/>
            <person name="Woyke T."/>
            <person name="Goodwin L."/>
            <person name="Zinder S.H."/>
            <person name="Kamagata Y."/>
            <person name="Liu W.T."/>
        </authorList>
    </citation>
    <scope>NUCLEOTIDE SEQUENCE [LARGE SCALE GENOMIC DNA]</scope>
    <source>
        <strain evidence="2">DSM 22288 / NBRC 105244 / SMSP</strain>
    </source>
</reference>
<dbReference type="GeneID" id="14309869"/>
<dbReference type="FunCoup" id="L0HFF4">
    <property type="interactions" value="4"/>
</dbReference>
<dbReference type="OrthoDB" id="109565at2157"/>
<dbReference type="Pfam" id="PF08979">
    <property type="entry name" value="DUF1894"/>
    <property type="match status" value="1"/>
</dbReference>
<proteinExistence type="predicted"/>
<dbReference type="AlphaFoldDB" id="L0HFF4"/>
<evidence type="ECO:0000313" key="1">
    <source>
        <dbReference type="EMBL" id="AGB03472.1"/>
    </source>
</evidence>
<evidence type="ECO:0008006" key="3">
    <source>
        <dbReference type="Google" id="ProtNLM"/>
    </source>
</evidence>
<dbReference type="RefSeq" id="WP_015286434.1">
    <property type="nucleotide sequence ID" value="NC_019943.1"/>
</dbReference>
<evidence type="ECO:0000313" key="2">
    <source>
        <dbReference type="Proteomes" id="UP000010824"/>
    </source>
</evidence>
<keyword evidence="2" id="KW-1185">Reference proteome</keyword>
<accession>L0HFF4</accession>
<dbReference type="eggNOG" id="arCOG04844">
    <property type="taxonomic scope" value="Archaea"/>
</dbReference>